<dbReference type="CDD" id="cd01335">
    <property type="entry name" value="Radical_SAM"/>
    <property type="match status" value="1"/>
</dbReference>
<dbReference type="NCBIfam" id="TIGR04038">
    <property type="entry name" value="tatD_link_rSAM"/>
    <property type="match status" value="1"/>
</dbReference>
<dbReference type="PANTHER" id="PTHR11228:SF7">
    <property type="entry name" value="PQQA PEPTIDE CYCLASE"/>
    <property type="match status" value="1"/>
</dbReference>
<evidence type="ECO:0000256" key="4">
    <source>
        <dbReference type="ARBA" id="ARBA00023014"/>
    </source>
</evidence>
<reference evidence="6 7" key="1">
    <citation type="journal article" date="2016" name="Nat. Microbiol.">
        <title>The Mouse Intestinal Bacterial Collection (miBC) provides host-specific insight into cultured diversity and functional potential of the gut microbiota.</title>
        <authorList>
            <person name="Lagkouvardos I."/>
            <person name="Pukall R."/>
            <person name="Abt B."/>
            <person name="Foesel B.U."/>
            <person name="Meier-Kolthoff J.P."/>
            <person name="Kumar N."/>
            <person name="Bresciani A."/>
            <person name="Martinez I."/>
            <person name="Just S."/>
            <person name="Ziegler C."/>
            <person name="Brugiroux S."/>
            <person name="Garzetti D."/>
            <person name="Wenning M."/>
            <person name="Bui T.P."/>
            <person name="Wang J."/>
            <person name="Hugenholtz F."/>
            <person name="Plugge C.M."/>
            <person name="Peterson D.A."/>
            <person name="Hornef M.W."/>
            <person name="Baines J.F."/>
            <person name="Smidt H."/>
            <person name="Walter J."/>
            <person name="Kristiansen K."/>
            <person name="Nielsen H.B."/>
            <person name="Haller D."/>
            <person name="Overmann J."/>
            <person name="Stecher B."/>
            <person name="Clavel T."/>
        </authorList>
    </citation>
    <scope>NUCLEOTIDE SEQUENCE [LARGE SCALE GENOMIC DNA]</scope>
    <source>
        <strain evidence="6 7">DSM 28560</strain>
    </source>
</reference>
<organism evidence="6 7">
    <name type="scientific">Extibacter muris</name>
    <dbReference type="NCBI Taxonomy" id="1796622"/>
    <lineage>
        <taxon>Bacteria</taxon>
        <taxon>Bacillati</taxon>
        <taxon>Bacillota</taxon>
        <taxon>Clostridia</taxon>
        <taxon>Lachnospirales</taxon>
        <taxon>Lachnospiraceae</taxon>
        <taxon>Extibacter</taxon>
    </lineage>
</organism>
<evidence type="ECO:0000313" key="7">
    <source>
        <dbReference type="Proteomes" id="UP000295710"/>
    </source>
</evidence>
<gene>
    <name evidence="6" type="ORF">E1963_04085</name>
</gene>
<evidence type="ECO:0000256" key="1">
    <source>
        <dbReference type="ARBA" id="ARBA00022691"/>
    </source>
</evidence>
<dbReference type="Gene3D" id="3.20.20.70">
    <property type="entry name" value="Aldolase class I"/>
    <property type="match status" value="1"/>
</dbReference>
<keyword evidence="1" id="KW-0949">S-adenosyl-L-methionine</keyword>
<evidence type="ECO:0000313" key="6">
    <source>
        <dbReference type="EMBL" id="TDA22600.1"/>
    </source>
</evidence>
<accession>A0A4V2WSQ6</accession>
<proteinExistence type="predicted"/>
<dbReference type="InterPro" id="IPR023821">
    <property type="entry name" value="rSAM_TatD-assoc"/>
</dbReference>
<dbReference type="GO" id="GO:0003824">
    <property type="term" value="F:catalytic activity"/>
    <property type="evidence" value="ECO:0007669"/>
    <property type="project" value="InterPro"/>
</dbReference>
<dbReference type="PANTHER" id="PTHR11228">
    <property type="entry name" value="RADICAL SAM DOMAIN PROTEIN"/>
    <property type="match status" value="1"/>
</dbReference>
<dbReference type="GO" id="GO:0051536">
    <property type="term" value="F:iron-sulfur cluster binding"/>
    <property type="evidence" value="ECO:0007669"/>
    <property type="project" value="UniProtKB-KW"/>
</dbReference>
<dbReference type="SFLD" id="SFLDS00029">
    <property type="entry name" value="Radical_SAM"/>
    <property type="match status" value="1"/>
</dbReference>
<evidence type="ECO:0000256" key="3">
    <source>
        <dbReference type="ARBA" id="ARBA00023004"/>
    </source>
</evidence>
<dbReference type="SFLD" id="SFLDG01111">
    <property type="entry name" value="Uncharacterised_Radical_SAM_Su"/>
    <property type="match status" value="1"/>
</dbReference>
<feature type="domain" description="Radical SAM core" evidence="5">
    <location>
        <begin position="6"/>
        <end position="198"/>
    </location>
</feature>
<dbReference type="Pfam" id="PF04055">
    <property type="entry name" value="Radical_SAM"/>
    <property type="match status" value="1"/>
</dbReference>
<keyword evidence="4" id="KW-0411">Iron-sulfur</keyword>
<dbReference type="RefSeq" id="WP_132275581.1">
    <property type="nucleotide sequence ID" value="NZ_JAOBST010000020.1"/>
</dbReference>
<dbReference type="SUPFAM" id="SSF102114">
    <property type="entry name" value="Radical SAM enzymes"/>
    <property type="match status" value="1"/>
</dbReference>
<keyword evidence="2" id="KW-0479">Metal-binding</keyword>
<dbReference type="PROSITE" id="PS51918">
    <property type="entry name" value="RADICAL_SAM"/>
    <property type="match status" value="1"/>
</dbReference>
<dbReference type="InterPro" id="IPR007197">
    <property type="entry name" value="rSAM"/>
</dbReference>
<keyword evidence="3" id="KW-0408">Iron</keyword>
<dbReference type="EMBL" id="SMMX01000003">
    <property type="protein sequence ID" value="TDA22600.1"/>
    <property type="molecule type" value="Genomic_DNA"/>
</dbReference>
<dbReference type="InterPro" id="IPR058240">
    <property type="entry name" value="rSAM_sf"/>
</dbReference>
<dbReference type="NCBIfam" id="TIGR04100">
    <property type="entry name" value="rSAM_pair_X"/>
    <property type="match status" value="1"/>
</dbReference>
<evidence type="ECO:0000259" key="5">
    <source>
        <dbReference type="PROSITE" id="PS51918"/>
    </source>
</evidence>
<evidence type="ECO:0000256" key="2">
    <source>
        <dbReference type="ARBA" id="ARBA00022723"/>
    </source>
</evidence>
<dbReference type="InterPro" id="IPR023822">
    <property type="entry name" value="rSAM_TatD-assoc_bac"/>
</dbReference>
<sequence length="198" mass="22132">MADILYTYKHQVYANITNKCDCRCTFCIRSHEDTVGDAETLWHKTDPALEEITGAMDAFDFTGFDELVYCGYGEPTCALDNLIASAKYARQKYGVRIRVNTNGLANLYHQKDIIPLLSEAVDAVSISLNAPTAEAYDKVTRPQFDGAFDALLQFASRCEEYIPDVRLTIVDVLPPDEIDACQKLADSLGVTLRIRKYA</sequence>
<protein>
    <submittedName>
        <fullName evidence="6">TIGR04100 family radical SAM protein</fullName>
    </submittedName>
</protein>
<comment type="caution">
    <text evidence="6">The sequence shown here is derived from an EMBL/GenBank/DDBJ whole genome shotgun (WGS) entry which is preliminary data.</text>
</comment>
<dbReference type="InterPro" id="IPR050377">
    <property type="entry name" value="Radical_SAM_PqqE_MftC-like"/>
</dbReference>
<dbReference type="Proteomes" id="UP000295710">
    <property type="component" value="Unassembled WGS sequence"/>
</dbReference>
<dbReference type="SFLD" id="SFLDG01067">
    <property type="entry name" value="SPASM/twitch_domain_containing"/>
    <property type="match status" value="1"/>
</dbReference>
<keyword evidence="7" id="KW-1185">Reference proteome</keyword>
<name>A0A4V2WSQ6_9FIRM</name>
<dbReference type="InterPro" id="IPR013785">
    <property type="entry name" value="Aldolase_TIM"/>
</dbReference>
<dbReference type="AlphaFoldDB" id="A0A4V2WSQ6"/>
<dbReference type="GO" id="GO:0046872">
    <property type="term" value="F:metal ion binding"/>
    <property type="evidence" value="ECO:0007669"/>
    <property type="project" value="UniProtKB-KW"/>
</dbReference>